<dbReference type="EMBL" id="BKCJ010002015">
    <property type="protein sequence ID" value="GEU45654.1"/>
    <property type="molecule type" value="Genomic_DNA"/>
</dbReference>
<protein>
    <submittedName>
        <fullName evidence="3">Uncharacterized protein</fullName>
    </submittedName>
</protein>
<feature type="region of interest" description="Disordered" evidence="2">
    <location>
        <begin position="1"/>
        <end position="20"/>
    </location>
</feature>
<organism evidence="3">
    <name type="scientific">Tanacetum cinerariifolium</name>
    <name type="common">Dalmatian daisy</name>
    <name type="synonym">Chrysanthemum cinerariifolium</name>
    <dbReference type="NCBI Taxonomy" id="118510"/>
    <lineage>
        <taxon>Eukaryota</taxon>
        <taxon>Viridiplantae</taxon>
        <taxon>Streptophyta</taxon>
        <taxon>Embryophyta</taxon>
        <taxon>Tracheophyta</taxon>
        <taxon>Spermatophyta</taxon>
        <taxon>Magnoliopsida</taxon>
        <taxon>eudicotyledons</taxon>
        <taxon>Gunneridae</taxon>
        <taxon>Pentapetalae</taxon>
        <taxon>asterids</taxon>
        <taxon>campanulids</taxon>
        <taxon>Asterales</taxon>
        <taxon>Asteraceae</taxon>
        <taxon>Asteroideae</taxon>
        <taxon>Anthemideae</taxon>
        <taxon>Anthemidinae</taxon>
        <taxon>Tanacetum</taxon>
    </lineage>
</organism>
<evidence type="ECO:0000313" key="3">
    <source>
        <dbReference type="EMBL" id="GEU45654.1"/>
    </source>
</evidence>
<reference evidence="3" key="1">
    <citation type="journal article" date="2019" name="Sci. Rep.">
        <title>Draft genome of Tanacetum cinerariifolium, the natural source of mosquito coil.</title>
        <authorList>
            <person name="Yamashiro T."/>
            <person name="Shiraishi A."/>
            <person name="Satake H."/>
            <person name="Nakayama K."/>
        </authorList>
    </citation>
    <scope>NUCLEOTIDE SEQUENCE</scope>
</reference>
<dbReference type="AlphaFoldDB" id="A0A6L2KCP2"/>
<comment type="caution">
    <text evidence="3">The sequence shown here is derived from an EMBL/GenBank/DDBJ whole genome shotgun (WGS) entry which is preliminary data.</text>
</comment>
<evidence type="ECO:0000256" key="2">
    <source>
        <dbReference type="SAM" id="MobiDB-lite"/>
    </source>
</evidence>
<feature type="coiled-coil region" evidence="1">
    <location>
        <begin position="242"/>
        <end position="284"/>
    </location>
</feature>
<gene>
    <name evidence="3" type="ORF">Tci_017632</name>
</gene>
<feature type="compositionally biased region" description="Basic and acidic residues" evidence="2">
    <location>
        <begin position="10"/>
        <end position="20"/>
    </location>
</feature>
<name>A0A6L2KCP2_TANCI</name>
<proteinExistence type="predicted"/>
<sequence length="468" mass="53965">MPDDEIMSISRHDDDSDKVTSLDDEMENLLGYDKKIRRALHSAVPDVLKEFMKGVNKQFHALNKLAYTIFSQLTADEGEKNAQAKPSNVVKTISSLDDSNEEDQPVTFVNENTALIQEEPQTSGASSDANPLVIELHSIAEPELEEPPVKKLRFTAHLFSSGQPEDSLTIYPAMTRSRVSITDIRKGIATTSYDSTLKKIMPFMEEGMSTPNLFALKRFRTIEDPPLTLEEVAQMIEKEKRLADLKTTSVKYEKALKKLTQAQHMVQEKELAELEDKIKQQIDRTRAKYIKLFKSTRRSPEEIRDIVMTMLLRMHNIIVRDSAYARQVATELMLVIESRHAYFEVKDIVEKNLDNYDLLWGHFSDNSRFKQLDIKDSLMRYYRVIEDSLKHSFSEKSQSIQVKDIVKEKMNIGMERHRNWTDKVKRVYGQEVDSWHWTGSKMGDADIDTLTMEQLLELTRGNHATERG</sequence>
<accession>A0A6L2KCP2</accession>
<keyword evidence="1" id="KW-0175">Coiled coil</keyword>
<evidence type="ECO:0000256" key="1">
    <source>
        <dbReference type="SAM" id="Coils"/>
    </source>
</evidence>